<dbReference type="Proteomes" id="UP000051660">
    <property type="component" value="Unassembled WGS sequence"/>
</dbReference>
<dbReference type="GO" id="GO:0018104">
    <property type="term" value="P:peptidoglycan-protein cross-linking"/>
    <property type="evidence" value="ECO:0007669"/>
    <property type="project" value="TreeGrafter"/>
</dbReference>
<evidence type="ECO:0000259" key="9">
    <source>
        <dbReference type="PROSITE" id="PS52029"/>
    </source>
</evidence>
<sequence length="584" mass="61837">MRVSEHRFFSTSIADATISKPRFWQIAMLTVAGSIAAVSQADAAAMFYWQDSDPSYYRPMPPAQPRKPKTRRPSAKTDAAVKETNAKPHGPLIIAISIEQQKVRVYDANGLFAESPVSTGMKGHSTPMGVFSVIQKHKMHRSNIYSGAPMPYMQRITWSGVALHAGVLPGYPASHGCIRMPMAFAVKMWNWTRMGARVVITPGQITPASISHPLLVAQKVVPQPLIADDPKLDAPAIKSDKGADAGRATRSANASLANSEPGLDLRSTLGHTAPLRDQTHTADASSALAAKSTVMSDAAPSAAKAQPASDTANTEAKADTAAKTEVSASESIKAEDKPGETKSDEVTSETPTAAITNAEPAKAAAPKAEETKTSETKAVESNATESKAAEKPAEPVKAVTDAPAIAPDAKKDPARLPGAEKAAKAEAPRRPGQIAVFVSRKDGKLYVRENFKPQFDVPITIAPGDRPLGTHVFTAEADKNDPNQLRWSVVSLPALRNAAPVSEDDRTVRRRLAGGSSAETKPQPAQDSPAEALDRITVPQDALVRIAEAITTGGSIIVSDHSINQGGETGEGTDFIVPLRAVRP</sequence>
<dbReference type="SUPFAM" id="SSF141523">
    <property type="entry name" value="L,D-transpeptidase catalytic domain-like"/>
    <property type="match status" value="1"/>
</dbReference>
<evidence type="ECO:0000256" key="1">
    <source>
        <dbReference type="ARBA" id="ARBA00004752"/>
    </source>
</evidence>
<feature type="active site" description="Proton donor/acceptor" evidence="7">
    <location>
        <position position="164"/>
    </location>
</feature>
<feature type="region of interest" description="Disordered" evidence="8">
    <location>
        <begin position="58"/>
        <end position="82"/>
    </location>
</feature>
<dbReference type="AlphaFoldDB" id="A0A0R3MGA5"/>
<reference evidence="10 11" key="1">
    <citation type="submission" date="2014-03" db="EMBL/GenBank/DDBJ databases">
        <title>Bradyrhizobium valentinum sp. nov., isolated from effective nodules of Lupinus mariae-josephae, a lupine endemic of basic-lime soils in Eastern Spain.</title>
        <authorList>
            <person name="Duran D."/>
            <person name="Rey L."/>
            <person name="Navarro A."/>
            <person name="Busquets A."/>
            <person name="Imperial J."/>
            <person name="Ruiz-Argueso T."/>
        </authorList>
    </citation>
    <scope>NUCLEOTIDE SEQUENCE [LARGE SCALE GENOMIC DNA]</scope>
    <source>
        <strain evidence="10 11">CCBAU 23086</strain>
    </source>
</reference>
<dbReference type="PROSITE" id="PS52029">
    <property type="entry name" value="LD_TPASE"/>
    <property type="match status" value="1"/>
</dbReference>
<dbReference type="InterPro" id="IPR016915">
    <property type="entry name" value="UCP029342"/>
</dbReference>
<evidence type="ECO:0000256" key="4">
    <source>
        <dbReference type="ARBA" id="ARBA00022960"/>
    </source>
</evidence>
<evidence type="ECO:0000313" key="11">
    <source>
        <dbReference type="Proteomes" id="UP000051660"/>
    </source>
</evidence>
<dbReference type="FunFam" id="2.40.440.10:FF:000006">
    <property type="entry name" value="L,D-transpeptidase catalytic domain"/>
    <property type="match status" value="1"/>
</dbReference>
<feature type="region of interest" description="Disordered" evidence="8">
    <location>
        <begin position="228"/>
        <end position="269"/>
    </location>
</feature>
<dbReference type="GO" id="GO:0005576">
    <property type="term" value="C:extracellular region"/>
    <property type="evidence" value="ECO:0007669"/>
    <property type="project" value="TreeGrafter"/>
</dbReference>
<proteinExistence type="inferred from homology"/>
<keyword evidence="4 7" id="KW-0133">Cell shape</keyword>
<dbReference type="Pfam" id="PF03734">
    <property type="entry name" value="YkuD"/>
    <property type="match status" value="1"/>
</dbReference>
<keyword evidence="6 7" id="KW-0961">Cell wall biogenesis/degradation</keyword>
<feature type="compositionally biased region" description="Low complexity" evidence="8">
    <location>
        <begin position="298"/>
        <end position="315"/>
    </location>
</feature>
<dbReference type="EMBL" id="LLYB01000128">
    <property type="protein sequence ID" value="KRR16272.1"/>
    <property type="molecule type" value="Genomic_DNA"/>
</dbReference>
<dbReference type="CDD" id="cd16913">
    <property type="entry name" value="YkuD_like"/>
    <property type="match status" value="1"/>
</dbReference>
<dbReference type="GO" id="GO:0071555">
    <property type="term" value="P:cell wall organization"/>
    <property type="evidence" value="ECO:0007669"/>
    <property type="project" value="UniProtKB-UniRule"/>
</dbReference>
<feature type="compositionally biased region" description="Low complexity" evidence="8">
    <location>
        <begin position="395"/>
        <end position="407"/>
    </location>
</feature>
<feature type="compositionally biased region" description="Basic and acidic residues" evidence="8">
    <location>
        <begin position="367"/>
        <end position="378"/>
    </location>
</feature>
<dbReference type="GO" id="GO:0016740">
    <property type="term" value="F:transferase activity"/>
    <property type="evidence" value="ECO:0007669"/>
    <property type="project" value="UniProtKB-KW"/>
</dbReference>
<evidence type="ECO:0000256" key="2">
    <source>
        <dbReference type="ARBA" id="ARBA00005992"/>
    </source>
</evidence>
<accession>A0A0R3MGA5</accession>
<organism evidence="10 11">
    <name type="scientific">Bradyrhizobium lablabi</name>
    <dbReference type="NCBI Taxonomy" id="722472"/>
    <lineage>
        <taxon>Bacteria</taxon>
        <taxon>Pseudomonadati</taxon>
        <taxon>Pseudomonadota</taxon>
        <taxon>Alphaproteobacteria</taxon>
        <taxon>Hyphomicrobiales</taxon>
        <taxon>Nitrobacteraceae</taxon>
        <taxon>Bradyrhizobium</taxon>
    </lineage>
</organism>
<dbReference type="OrthoDB" id="463216at2"/>
<evidence type="ECO:0000256" key="5">
    <source>
        <dbReference type="ARBA" id="ARBA00022984"/>
    </source>
</evidence>
<dbReference type="PIRSF" id="PIRSF029342">
    <property type="entry name" value="UCP029342_ErfK/YbiS/YcfS/YnhG"/>
    <property type="match status" value="1"/>
</dbReference>
<feature type="compositionally biased region" description="Basic and acidic residues" evidence="8">
    <location>
        <begin position="228"/>
        <end position="244"/>
    </location>
</feature>
<dbReference type="PANTHER" id="PTHR30582">
    <property type="entry name" value="L,D-TRANSPEPTIDASE"/>
    <property type="match status" value="1"/>
</dbReference>
<dbReference type="GO" id="GO:0071972">
    <property type="term" value="F:peptidoglycan L,D-transpeptidase activity"/>
    <property type="evidence" value="ECO:0007669"/>
    <property type="project" value="TreeGrafter"/>
</dbReference>
<evidence type="ECO:0000313" key="10">
    <source>
        <dbReference type="EMBL" id="KRR16272.1"/>
    </source>
</evidence>
<feature type="compositionally biased region" description="Low complexity" evidence="8">
    <location>
        <begin position="352"/>
        <end position="366"/>
    </location>
</feature>
<comment type="pathway">
    <text evidence="1 7">Cell wall biogenesis; peptidoglycan biosynthesis.</text>
</comment>
<feature type="compositionally biased region" description="Basic and acidic residues" evidence="8">
    <location>
        <begin position="332"/>
        <end position="345"/>
    </location>
</feature>
<dbReference type="InterPro" id="IPR050979">
    <property type="entry name" value="LD-transpeptidase"/>
</dbReference>
<keyword evidence="5 7" id="KW-0573">Peptidoglycan synthesis</keyword>
<feature type="region of interest" description="Disordered" evidence="8">
    <location>
        <begin position="499"/>
        <end position="532"/>
    </location>
</feature>
<feature type="compositionally biased region" description="Polar residues" evidence="8">
    <location>
        <begin position="517"/>
        <end position="526"/>
    </location>
</feature>
<dbReference type="Gene3D" id="2.40.440.10">
    <property type="entry name" value="L,D-transpeptidase catalytic domain-like"/>
    <property type="match status" value="1"/>
</dbReference>
<gene>
    <name evidence="10" type="ORF">CQ14_33120</name>
</gene>
<evidence type="ECO:0000256" key="6">
    <source>
        <dbReference type="ARBA" id="ARBA00023316"/>
    </source>
</evidence>
<evidence type="ECO:0000256" key="3">
    <source>
        <dbReference type="ARBA" id="ARBA00022679"/>
    </source>
</evidence>
<evidence type="ECO:0000256" key="8">
    <source>
        <dbReference type="SAM" id="MobiDB-lite"/>
    </source>
</evidence>
<protein>
    <recommendedName>
        <fullName evidence="9">L,D-TPase catalytic domain-containing protein</fullName>
    </recommendedName>
</protein>
<dbReference type="InterPro" id="IPR005490">
    <property type="entry name" value="LD_TPept_cat_dom"/>
</dbReference>
<feature type="region of interest" description="Disordered" evidence="8">
    <location>
        <begin position="298"/>
        <end position="430"/>
    </location>
</feature>
<dbReference type="GO" id="GO:0008360">
    <property type="term" value="P:regulation of cell shape"/>
    <property type="evidence" value="ECO:0007669"/>
    <property type="project" value="UniProtKB-UniRule"/>
</dbReference>
<feature type="domain" description="L,D-TPase catalytic" evidence="9">
    <location>
        <begin position="92"/>
        <end position="201"/>
    </location>
</feature>
<dbReference type="UniPathway" id="UPA00219"/>
<comment type="similarity">
    <text evidence="2">Belongs to the YkuD family.</text>
</comment>
<feature type="active site" description="Nucleophile" evidence="7">
    <location>
        <position position="177"/>
    </location>
</feature>
<name>A0A0R3MGA5_9BRAD</name>
<dbReference type="InterPro" id="IPR038063">
    <property type="entry name" value="Transpep_catalytic_dom"/>
</dbReference>
<dbReference type="NCBIfam" id="NF004785">
    <property type="entry name" value="PRK06132.1-2"/>
    <property type="match status" value="1"/>
</dbReference>
<evidence type="ECO:0000256" key="7">
    <source>
        <dbReference type="PROSITE-ProRule" id="PRU01373"/>
    </source>
</evidence>
<comment type="caution">
    <text evidence="10">The sequence shown here is derived from an EMBL/GenBank/DDBJ whole genome shotgun (WGS) entry which is preliminary data.</text>
</comment>
<keyword evidence="3" id="KW-0808">Transferase</keyword>
<dbReference type="PANTHER" id="PTHR30582:SF2">
    <property type="entry name" value="L,D-TRANSPEPTIDASE YCIB-RELATED"/>
    <property type="match status" value="1"/>
</dbReference>